<dbReference type="PATRIC" id="fig|1003195.11.peg.494"/>
<evidence type="ECO:0000313" key="4">
    <source>
        <dbReference type="Proteomes" id="UP000007842"/>
    </source>
</evidence>
<dbReference type="HOGENOM" id="CLU_2526012_0_0_11"/>
<sequence length="84" mass="8695">MPLSRPRRTWRVRLTLLAVSALAATAPHVPASSRAAPDGPPRPAAVVTADSPRPAVASPHDKPVWPAPDGEPERYNAGSAEGGS</sequence>
<feature type="compositionally biased region" description="Low complexity" evidence="1">
    <location>
        <begin position="25"/>
        <end position="37"/>
    </location>
</feature>
<feature type="signal peptide" evidence="2">
    <location>
        <begin position="1"/>
        <end position="23"/>
    </location>
</feature>
<evidence type="ECO:0000313" key="3">
    <source>
        <dbReference type="EMBL" id="AEW99420.1"/>
    </source>
</evidence>
<dbReference type="KEGG" id="sct:SCAT_p0514"/>
<proteinExistence type="predicted"/>
<dbReference type="KEGG" id="scy:SCATT_p12270"/>
<feature type="chain" id="PRO_5038565211" evidence="2">
    <location>
        <begin position="24"/>
        <end position="84"/>
    </location>
</feature>
<keyword evidence="3" id="KW-0614">Plasmid</keyword>
<dbReference type="Proteomes" id="UP000007842">
    <property type="component" value="Plasmid pSCATT"/>
</dbReference>
<dbReference type="EMBL" id="CP003229">
    <property type="protein sequence ID" value="AEW99420.1"/>
    <property type="molecule type" value="Genomic_DNA"/>
</dbReference>
<protein>
    <submittedName>
        <fullName evidence="3">Uncharacterized protein</fullName>
    </submittedName>
</protein>
<accession>G8XF78</accession>
<keyword evidence="2" id="KW-0732">Signal</keyword>
<feature type="region of interest" description="Disordered" evidence="1">
    <location>
        <begin position="25"/>
        <end position="84"/>
    </location>
</feature>
<evidence type="ECO:0000256" key="1">
    <source>
        <dbReference type="SAM" id="MobiDB-lite"/>
    </source>
</evidence>
<accession>F8JM56</accession>
<gene>
    <name evidence="3" type="ordered locus">SCATT_p12270</name>
</gene>
<organism evidence="3 4">
    <name type="scientific">Streptantibioticus cattleyicolor (strain ATCC 35852 / DSM 46488 / JCM 4925 / NBRC 14057 / NRRL 8057)</name>
    <name type="common">Streptomyces cattleya</name>
    <dbReference type="NCBI Taxonomy" id="1003195"/>
    <lineage>
        <taxon>Bacteria</taxon>
        <taxon>Bacillati</taxon>
        <taxon>Actinomycetota</taxon>
        <taxon>Actinomycetes</taxon>
        <taxon>Kitasatosporales</taxon>
        <taxon>Streptomycetaceae</taxon>
        <taxon>Streptantibioticus</taxon>
    </lineage>
</organism>
<dbReference type="AlphaFoldDB" id="F8JM56"/>
<reference evidence="4" key="1">
    <citation type="submission" date="2011-12" db="EMBL/GenBank/DDBJ databases">
        <title>Complete genome sequence of Streptomyces cattleya strain DSM 46488.</title>
        <authorList>
            <person name="Ou H.-Y."/>
            <person name="Li P."/>
            <person name="Zhao C."/>
            <person name="O'Hagan D."/>
            <person name="Deng Z."/>
        </authorList>
    </citation>
    <scope>NUCLEOTIDE SEQUENCE [LARGE SCALE GENOMIC DNA]</scope>
    <source>
        <strain evidence="4">ATCC 35852 / DSM 46488 / JCM 4925 / NBRC 14057 / NRRL 8057</strain>
        <plasmid evidence="4">Plasmid pSCATT</plasmid>
    </source>
</reference>
<name>F8JM56_STREN</name>
<geneLocation type="plasmid" evidence="3 4">
    <name>pSCATT</name>
</geneLocation>
<dbReference type="RefSeq" id="WP_014150969.1">
    <property type="nucleotide sequence ID" value="NC_016113.1"/>
</dbReference>
<evidence type="ECO:0000256" key="2">
    <source>
        <dbReference type="SAM" id="SignalP"/>
    </source>
</evidence>
<keyword evidence="4" id="KW-1185">Reference proteome</keyword>